<organism evidence="1 2">
    <name type="scientific">Dallia pectoralis</name>
    <name type="common">Alaska blackfish</name>
    <dbReference type="NCBI Taxonomy" id="75939"/>
    <lineage>
        <taxon>Eukaryota</taxon>
        <taxon>Metazoa</taxon>
        <taxon>Chordata</taxon>
        <taxon>Craniata</taxon>
        <taxon>Vertebrata</taxon>
        <taxon>Euteleostomi</taxon>
        <taxon>Actinopterygii</taxon>
        <taxon>Neopterygii</taxon>
        <taxon>Teleostei</taxon>
        <taxon>Protacanthopterygii</taxon>
        <taxon>Esociformes</taxon>
        <taxon>Umbridae</taxon>
        <taxon>Dallia</taxon>
    </lineage>
</organism>
<dbReference type="EMBL" id="CM055737">
    <property type="protein sequence ID" value="KAJ8005940.1"/>
    <property type="molecule type" value="Genomic_DNA"/>
</dbReference>
<proteinExistence type="predicted"/>
<protein>
    <submittedName>
        <fullName evidence="1">Uncharacterized protein</fullName>
    </submittedName>
</protein>
<accession>A0ACC2GQX8</accession>
<comment type="caution">
    <text evidence="1">The sequence shown here is derived from an EMBL/GenBank/DDBJ whole genome shotgun (WGS) entry which is preliminary data.</text>
</comment>
<keyword evidence="2" id="KW-1185">Reference proteome</keyword>
<evidence type="ECO:0000313" key="1">
    <source>
        <dbReference type="EMBL" id="KAJ8005940.1"/>
    </source>
</evidence>
<name>A0ACC2GQX8_DALPE</name>
<dbReference type="Proteomes" id="UP001157502">
    <property type="component" value="Chromosome 10"/>
</dbReference>
<reference evidence="1" key="1">
    <citation type="submission" date="2021-05" db="EMBL/GenBank/DDBJ databases">
        <authorList>
            <person name="Pan Q."/>
            <person name="Jouanno E."/>
            <person name="Zahm M."/>
            <person name="Klopp C."/>
            <person name="Cabau C."/>
            <person name="Louis A."/>
            <person name="Berthelot C."/>
            <person name="Parey E."/>
            <person name="Roest Crollius H."/>
            <person name="Montfort J."/>
            <person name="Robinson-Rechavi M."/>
            <person name="Bouchez O."/>
            <person name="Lampietro C."/>
            <person name="Lopez Roques C."/>
            <person name="Donnadieu C."/>
            <person name="Postlethwait J."/>
            <person name="Bobe J."/>
            <person name="Dillon D."/>
            <person name="Chandos A."/>
            <person name="von Hippel F."/>
            <person name="Guiguen Y."/>
        </authorList>
    </citation>
    <scope>NUCLEOTIDE SEQUENCE</scope>
    <source>
        <strain evidence="1">YG-Jan2019</strain>
    </source>
</reference>
<sequence length="90" mass="10014">MKNICLTMAGQFRIIPTIINTVTAMTSVGICSIICDWIMLTFIDKNDIYSDRKFDDESKVQTSTQNLTLPIEFSISYGSTHSDLSEGVAL</sequence>
<gene>
    <name evidence="1" type="ORF">DPEC_G00123100</name>
</gene>
<evidence type="ECO:0000313" key="2">
    <source>
        <dbReference type="Proteomes" id="UP001157502"/>
    </source>
</evidence>